<sequence length="502" mass="56064">MESDLVKRFQKLSRYLNNLSAADLGTVGGEAALYACNILARIQMKQNGKGFNGLYTHALIWKTVTSLEATSLSPTVASQLAPMAKSAASILWSLPRSSFDPTPDPRARFNPDTWQPQVLDAIDENKSLQVIAPTSSGKTFVSFYAMKKIMQPSDEDVLVYVAPTKALVNQIAAEIQAEFTESYKHNTRCVWAIHTRDNRVNNSTNCQILVIVPHTLQIMLMAPTNSKSKDSWSRRVKRIIFDEVHCIGQSVDGVIWEQLLLLAPCPIIALLATIGNPHEFKAWLEGAQKAKGFDLEMVVHSSRYSDLRKFIYFTPRNYMFSGLKPCNLLPVPGLDANADGETRQGYSRFAAIHPVASLTNRSRENLDDVALEPRDCLTLWKCLIQHQTSKYPISDALNPRKFLKDVARKSDVVKWEAALKDVLKAWMVDPDSPFSSVQHTLQSTVSQASKLPTFDETDDESDFRLPMSADAGSLTSIAFPLLVDLHKKGALPALLFNYDRLY</sequence>
<dbReference type="KEGG" id="sapo:SAPIO_CDS6377"/>
<keyword evidence="4" id="KW-0067">ATP-binding</keyword>
<dbReference type="Pfam" id="PF00270">
    <property type="entry name" value="DEAD"/>
    <property type="match status" value="1"/>
</dbReference>
<dbReference type="GO" id="GO:0016787">
    <property type="term" value="F:hydrolase activity"/>
    <property type="evidence" value="ECO:0007669"/>
    <property type="project" value="UniProtKB-KW"/>
</dbReference>
<dbReference type="Proteomes" id="UP000028545">
    <property type="component" value="Unassembled WGS sequence"/>
</dbReference>
<dbReference type="SMART" id="SM00487">
    <property type="entry name" value="DEXDc"/>
    <property type="match status" value="1"/>
</dbReference>
<keyword evidence="3" id="KW-0347">Helicase</keyword>
<dbReference type="PROSITE" id="PS51192">
    <property type="entry name" value="HELICASE_ATP_BIND_1"/>
    <property type="match status" value="1"/>
</dbReference>
<dbReference type="VEuPathDB" id="FungiDB:SAPIO_CDS6377"/>
<dbReference type="PANTHER" id="PTHR44533">
    <property type="entry name" value="DEAD/H RNA HELICASE, PUTATIVE-RELATED"/>
    <property type="match status" value="1"/>
</dbReference>
<evidence type="ECO:0000256" key="1">
    <source>
        <dbReference type="ARBA" id="ARBA00022741"/>
    </source>
</evidence>
<dbReference type="GO" id="GO:0003676">
    <property type="term" value="F:nucleic acid binding"/>
    <property type="evidence" value="ECO:0007669"/>
    <property type="project" value="InterPro"/>
</dbReference>
<name>A0A084G470_PSEDA</name>
<accession>A0A084G470</accession>
<comment type="caution">
    <text evidence="6">The sequence shown here is derived from an EMBL/GenBank/DDBJ whole genome shotgun (WGS) entry which is preliminary data.</text>
</comment>
<keyword evidence="1" id="KW-0547">Nucleotide-binding</keyword>
<dbReference type="FunFam" id="3.40.50.300:FF:001039">
    <property type="entry name" value="ATP-dependent RNA helicase DDX60"/>
    <property type="match status" value="1"/>
</dbReference>
<evidence type="ECO:0000259" key="5">
    <source>
        <dbReference type="PROSITE" id="PS51192"/>
    </source>
</evidence>
<dbReference type="EMBL" id="JOWA01000102">
    <property type="protein sequence ID" value="KEZ42132.1"/>
    <property type="molecule type" value="Genomic_DNA"/>
</dbReference>
<dbReference type="GeneID" id="27725449"/>
<dbReference type="HOGENOM" id="CLU_543097_0_0_1"/>
<evidence type="ECO:0000256" key="4">
    <source>
        <dbReference type="ARBA" id="ARBA00022840"/>
    </source>
</evidence>
<evidence type="ECO:0000313" key="6">
    <source>
        <dbReference type="EMBL" id="KEZ42132.1"/>
    </source>
</evidence>
<evidence type="ECO:0000313" key="7">
    <source>
        <dbReference type="Proteomes" id="UP000028545"/>
    </source>
</evidence>
<protein>
    <recommendedName>
        <fullName evidence="5">Helicase ATP-binding domain-containing protein</fullName>
    </recommendedName>
</protein>
<proteinExistence type="predicted"/>
<keyword evidence="7" id="KW-1185">Reference proteome</keyword>
<dbReference type="GO" id="GO:0004386">
    <property type="term" value="F:helicase activity"/>
    <property type="evidence" value="ECO:0007669"/>
    <property type="project" value="UniProtKB-KW"/>
</dbReference>
<dbReference type="Gene3D" id="3.40.50.300">
    <property type="entry name" value="P-loop containing nucleotide triphosphate hydrolases"/>
    <property type="match status" value="1"/>
</dbReference>
<dbReference type="OrthoDB" id="2320933at2759"/>
<dbReference type="GO" id="GO:0005737">
    <property type="term" value="C:cytoplasm"/>
    <property type="evidence" value="ECO:0007669"/>
    <property type="project" value="TreeGrafter"/>
</dbReference>
<dbReference type="SUPFAM" id="SSF52540">
    <property type="entry name" value="P-loop containing nucleoside triphosphate hydrolases"/>
    <property type="match status" value="1"/>
</dbReference>
<organism evidence="6 7">
    <name type="scientific">Pseudallescheria apiosperma</name>
    <name type="common">Scedosporium apiospermum</name>
    <dbReference type="NCBI Taxonomy" id="563466"/>
    <lineage>
        <taxon>Eukaryota</taxon>
        <taxon>Fungi</taxon>
        <taxon>Dikarya</taxon>
        <taxon>Ascomycota</taxon>
        <taxon>Pezizomycotina</taxon>
        <taxon>Sordariomycetes</taxon>
        <taxon>Hypocreomycetidae</taxon>
        <taxon>Microascales</taxon>
        <taxon>Microascaceae</taxon>
        <taxon>Scedosporium</taxon>
    </lineage>
</organism>
<gene>
    <name evidence="6" type="ORF">SAPIO_CDS6377</name>
</gene>
<dbReference type="InterPro" id="IPR014001">
    <property type="entry name" value="Helicase_ATP-bd"/>
</dbReference>
<dbReference type="AlphaFoldDB" id="A0A084G470"/>
<evidence type="ECO:0000256" key="2">
    <source>
        <dbReference type="ARBA" id="ARBA00022801"/>
    </source>
</evidence>
<evidence type="ECO:0000256" key="3">
    <source>
        <dbReference type="ARBA" id="ARBA00022806"/>
    </source>
</evidence>
<dbReference type="InterPro" id="IPR052431">
    <property type="entry name" value="SKI2_subfamily_helicases"/>
</dbReference>
<dbReference type="GO" id="GO:0005524">
    <property type="term" value="F:ATP binding"/>
    <property type="evidence" value="ECO:0007669"/>
    <property type="project" value="UniProtKB-KW"/>
</dbReference>
<dbReference type="PANTHER" id="PTHR44533:SF4">
    <property type="entry name" value="DEAD_H RNA HELICASE, PUTATIVE-RELATED"/>
    <property type="match status" value="1"/>
</dbReference>
<reference evidence="6 7" key="1">
    <citation type="journal article" date="2014" name="Genome Announc.">
        <title>Draft genome sequence of the pathogenic fungus Scedosporium apiospermum.</title>
        <authorList>
            <person name="Vandeputte P."/>
            <person name="Ghamrawi S."/>
            <person name="Rechenmann M."/>
            <person name="Iltis A."/>
            <person name="Giraud S."/>
            <person name="Fleury M."/>
            <person name="Thornton C."/>
            <person name="Delhaes L."/>
            <person name="Meyer W."/>
            <person name="Papon N."/>
            <person name="Bouchara J.P."/>
        </authorList>
    </citation>
    <scope>NUCLEOTIDE SEQUENCE [LARGE SCALE GENOMIC DNA]</scope>
    <source>
        <strain evidence="6 7">IHEM 14462</strain>
    </source>
</reference>
<keyword evidence="2" id="KW-0378">Hydrolase</keyword>
<dbReference type="RefSeq" id="XP_016641931.1">
    <property type="nucleotide sequence ID" value="XM_016788497.1"/>
</dbReference>
<dbReference type="InterPro" id="IPR011545">
    <property type="entry name" value="DEAD/DEAH_box_helicase_dom"/>
</dbReference>
<dbReference type="OMA" id="CNILARI"/>
<dbReference type="InterPro" id="IPR027417">
    <property type="entry name" value="P-loop_NTPase"/>
</dbReference>
<feature type="domain" description="Helicase ATP-binding" evidence="5">
    <location>
        <begin position="119"/>
        <end position="292"/>
    </location>
</feature>